<evidence type="ECO:0000313" key="2">
    <source>
        <dbReference type="Proteomes" id="UP000076715"/>
    </source>
</evidence>
<sequence>MSLLSFFNYNHYSEKLISPDNYSYYSDYFVFIADDEAAPLVIPLDMNWSINPNGYTKEFKSWYGTKNHWPIAYVKKKVTSAFDSIPKESWEHISTKTFQFQTTTRQIITKIPGAPAVHLTIPEKSKWVAMPSDTTEKEIYAFRTTAKVKKKIRKGWMIYERIRWSASAVKNFGDFETFFWIPLVINGDFFHFEQHKGKQTATKWSFNGTQVKVSSLPSFILQTITTTKDKISGRDNIPKTIQVQAPEWNLDITLKSSGSQVGHGAKFANGLAYYRQSLLEPTKTSKTKGYGMLELIIEND</sequence>
<protein>
    <recommendedName>
        <fullName evidence="3">AttH domain-containing protein</fullName>
    </recommendedName>
</protein>
<proteinExistence type="predicted"/>
<dbReference type="AlphaFoldDB" id="A0A162CVF6"/>
<name>A0A162CVF6_9FLAO</name>
<dbReference type="EMBL" id="LQRT01000001">
    <property type="protein sequence ID" value="KZS42764.1"/>
    <property type="molecule type" value="Genomic_DNA"/>
</dbReference>
<reference evidence="1 2" key="1">
    <citation type="submission" date="2016-01" db="EMBL/GenBank/DDBJ databases">
        <title>The draft genome sequence of Aquimarina sp. RZW4-3-2.</title>
        <authorList>
            <person name="Wang Y."/>
        </authorList>
    </citation>
    <scope>NUCLEOTIDE SEQUENCE [LARGE SCALE GENOMIC DNA]</scope>
    <source>
        <strain evidence="1 2">RZW4-3-2</strain>
    </source>
</reference>
<dbReference type="Proteomes" id="UP000076715">
    <property type="component" value="Unassembled WGS sequence"/>
</dbReference>
<evidence type="ECO:0000313" key="1">
    <source>
        <dbReference type="EMBL" id="KZS42764.1"/>
    </source>
</evidence>
<keyword evidence="2" id="KW-1185">Reference proteome</keyword>
<evidence type="ECO:0008006" key="3">
    <source>
        <dbReference type="Google" id="ProtNLM"/>
    </source>
</evidence>
<accession>A0A162CVF6</accession>
<gene>
    <name evidence="1" type="ORF">AWE51_15440</name>
</gene>
<comment type="caution">
    <text evidence="1">The sequence shown here is derived from an EMBL/GenBank/DDBJ whole genome shotgun (WGS) entry which is preliminary data.</text>
</comment>
<organism evidence="1 2">
    <name type="scientific">Aquimarina aggregata</name>
    <dbReference type="NCBI Taxonomy" id="1642818"/>
    <lineage>
        <taxon>Bacteria</taxon>
        <taxon>Pseudomonadati</taxon>
        <taxon>Bacteroidota</taxon>
        <taxon>Flavobacteriia</taxon>
        <taxon>Flavobacteriales</taxon>
        <taxon>Flavobacteriaceae</taxon>
        <taxon>Aquimarina</taxon>
    </lineage>
</organism>